<reference evidence="3" key="1">
    <citation type="journal article" date="2019" name="Int. J. Syst. Evol. Microbiol.">
        <title>The Global Catalogue of Microorganisms (GCM) 10K type strain sequencing project: providing services to taxonomists for standard genome sequencing and annotation.</title>
        <authorList>
            <consortium name="The Broad Institute Genomics Platform"/>
            <consortium name="The Broad Institute Genome Sequencing Center for Infectious Disease"/>
            <person name="Wu L."/>
            <person name="Ma J."/>
        </authorList>
    </citation>
    <scope>NUCLEOTIDE SEQUENCE [LARGE SCALE GENOMIC DNA]</scope>
    <source>
        <strain evidence="3">KCTC 12848</strain>
    </source>
</reference>
<dbReference type="RefSeq" id="WP_344037809.1">
    <property type="nucleotide sequence ID" value="NZ_BAAAKE010000008.1"/>
</dbReference>
<name>A0ABV9Y984_9PSEU</name>
<dbReference type="EMBL" id="JBHSJB010000031">
    <property type="protein sequence ID" value="MFC5058157.1"/>
    <property type="molecule type" value="Genomic_DNA"/>
</dbReference>
<dbReference type="Proteomes" id="UP001595833">
    <property type="component" value="Unassembled WGS sequence"/>
</dbReference>
<evidence type="ECO:0000313" key="3">
    <source>
        <dbReference type="Proteomes" id="UP001595833"/>
    </source>
</evidence>
<keyword evidence="3" id="KW-1185">Reference proteome</keyword>
<comment type="caution">
    <text evidence="2">The sequence shown here is derived from an EMBL/GenBank/DDBJ whole genome shotgun (WGS) entry which is preliminary data.</text>
</comment>
<gene>
    <name evidence="2" type="ORF">ACFPFM_30975</name>
</gene>
<sequence length="76" mass="8082">MIGNHAIAGRGKNTRTYLLTGTLRCGKDNCGVRLRALKAHASRVKDPTRFYYTCEAKNKGGCGGGVSIPAARRTSG</sequence>
<protein>
    <submittedName>
        <fullName evidence="2">Recombinase zinc beta ribbon domain-containing protein</fullName>
    </submittedName>
</protein>
<dbReference type="InterPro" id="IPR025827">
    <property type="entry name" value="Zn_ribbon_recom_dom"/>
</dbReference>
<evidence type="ECO:0000259" key="1">
    <source>
        <dbReference type="Pfam" id="PF13408"/>
    </source>
</evidence>
<organism evidence="2 3">
    <name type="scientific">Saccharothrix xinjiangensis</name>
    <dbReference type="NCBI Taxonomy" id="204798"/>
    <lineage>
        <taxon>Bacteria</taxon>
        <taxon>Bacillati</taxon>
        <taxon>Actinomycetota</taxon>
        <taxon>Actinomycetes</taxon>
        <taxon>Pseudonocardiales</taxon>
        <taxon>Pseudonocardiaceae</taxon>
        <taxon>Saccharothrix</taxon>
    </lineage>
</organism>
<feature type="domain" description="Recombinase zinc beta ribbon" evidence="1">
    <location>
        <begin position="18"/>
        <end position="70"/>
    </location>
</feature>
<accession>A0ABV9Y984</accession>
<dbReference type="Pfam" id="PF13408">
    <property type="entry name" value="Zn_ribbon_recom"/>
    <property type="match status" value="1"/>
</dbReference>
<evidence type="ECO:0000313" key="2">
    <source>
        <dbReference type="EMBL" id="MFC5058157.1"/>
    </source>
</evidence>
<proteinExistence type="predicted"/>